<keyword evidence="6" id="KW-1185">Reference proteome</keyword>
<dbReference type="Pfam" id="PF02798">
    <property type="entry name" value="GST_N"/>
    <property type="match status" value="1"/>
</dbReference>
<name>A0AA40CWG6_9PEZI</name>
<dbReference type="InterPro" id="IPR036249">
    <property type="entry name" value="Thioredoxin-like_sf"/>
</dbReference>
<gene>
    <name evidence="5" type="ORF">B0T16DRAFT_404527</name>
</gene>
<comment type="caution">
    <text evidence="5">The sequence shown here is derived from an EMBL/GenBank/DDBJ whole genome shotgun (WGS) entry which is preliminary data.</text>
</comment>
<proteinExistence type="inferred from homology"/>
<evidence type="ECO:0000313" key="6">
    <source>
        <dbReference type="Proteomes" id="UP001174936"/>
    </source>
</evidence>
<evidence type="ECO:0000259" key="3">
    <source>
        <dbReference type="PROSITE" id="PS50404"/>
    </source>
</evidence>
<protein>
    <submittedName>
        <fullName evidence="5">Glutathione S-transferase</fullName>
    </submittedName>
</protein>
<dbReference type="FunFam" id="3.40.30.10:FF:000172">
    <property type="entry name" value="Glutathione S-transferase GstA"/>
    <property type="match status" value="1"/>
</dbReference>
<evidence type="ECO:0000256" key="2">
    <source>
        <dbReference type="RuleBase" id="RU003494"/>
    </source>
</evidence>
<dbReference type="Proteomes" id="UP001174936">
    <property type="component" value="Unassembled WGS sequence"/>
</dbReference>
<dbReference type="PROSITE" id="PS50405">
    <property type="entry name" value="GST_CTER"/>
    <property type="match status" value="1"/>
</dbReference>
<dbReference type="SFLD" id="SFLDG01151">
    <property type="entry name" value="Main.2:_Nu-like"/>
    <property type="match status" value="1"/>
</dbReference>
<evidence type="ECO:0000259" key="4">
    <source>
        <dbReference type="PROSITE" id="PS50405"/>
    </source>
</evidence>
<evidence type="ECO:0000313" key="5">
    <source>
        <dbReference type="EMBL" id="KAK0651724.1"/>
    </source>
</evidence>
<dbReference type="InterPro" id="IPR004045">
    <property type="entry name" value="Glutathione_S-Trfase_N"/>
</dbReference>
<dbReference type="Pfam" id="PF00043">
    <property type="entry name" value="GST_C"/>
    <property type="match status" value="1"/>
</dbReference>
<dbReference type="InterPro" id="IPR040079">
    <property type="entry name" value="Glutathione_S-Trfase"/>
</dbReference>
<dbReference type="SFLD" id="SFLDG00358">
    <property type="entry name" value="Main_(cytGST)"/>
    <property type="match status" value="1"/>
</dbReference>
<dbReference type="SUPFAM" id="SSF52833">
    <property type="entry name" value="Thioredoxin-like"/>
    <property type="match status" value="1"/>
</dbReference>
<accession>A0AA40CWG6</accession>
<dbReference type="InterPro" id="IPR010987">
    <property type="entry name" value="Glutathione-S-Trfase_C-like"/>
</dbReference>
<comment type="similarity">
    <text evidence="1 2">Belongs to the GST superfamily.</text>
</comment>
<dbReference type="Gene3D" id="1.20.1050.10">
    <property type="match status" value="1"/>
</dbReference>
<sequence length="279" mass="31803">MHRRLTLLASHLIKSKATPQIPHRSFSTMSSSKTPTDIHLYTAQTPNGIKVSMLLEELNLSYKVTELSFSKNEQKEPWFLEINPNGRIPAITDTFTDGKPIRVFESGAILQYLVERYDTEGKFSYPKGGREYWEVQSWLFWQMGGLGPMQGQANHFFRYAPEKIEYGIKRYQGETRRLYSVMETQLAKSTSGFLVGDKMTIADIACWGWTNSHDWAGVSLDDFPNVAAWVEKIKSREASARGANLSKSVRKNLTEEEKEKIAKEASAWILQGNEHTAKK</sequence>
<feature type="domain" description="GST N-terminal" evidence="3">
    <location>
        <begin position="35"/>
        <end position="121"/>
    </location>
</feature>
<dbReference type="Gene3D" id="3.40.30.10">
    <property type="entry name" value="Glutaredoxin"/>
    <property type="match status" value="1"/>
</dbReference>
<dbReference type="AlphaFoldDB" id="A0AA40CWG6"/>
<reference evidence="5" key="1">
    <citation type="submission" date="2023-06" db="EMBL/GenBank/DDBJ databases">
        <title>Genome-scale phylogeny and comparative genomics of the fungal order Sordariales.</title>
        <authorList>
            <consortium name="Lawrence Berkeley National Laboratory"/>
            <person name="Hensen N."/>
            <person name="Bonometti L."/>
            <person name="Westerberg I."/>
            <person name="Brannstrom I.O."/>
            <person name="Guillou S."/>
            <person name="Cros-Aarteil S."/>
            <person name="Calhoun S."/>
            <person name="Haridas S."/>
            <person name="Kuo A."/>
            <person name="Mondo S."/>
            <person name="Pangilinan J."/>
            <person name="Riley R."/>
            <person name="Labutti K."/>
            <person name="Andreopoulos B."/>
            <person name="Lipzen A."/>
            <person name="Chen C."/>
            <person name="Yanf M."/>
            <person name="Daum C."/>
            <person name="Ng V."/>
            <person name="Clum A."/>
            <person name="Steindorff A."/>
            <person name="Ohm R."/>
            <person name="Martin F."/>
            <person name="Silar P."/>
            <person name="Natvig D."/>
            <person name="Lalanne C."/>
            <person name="Gautier V."/>
            <person name="Ament-Velasquez S.L."/>
            <person name="Kruys A."/>
            <person name="Hutchinson M.I."/>
            <person name="Powell A.J."/>
            <person name="Barry K."/>
            <person name="Miller A.N."/>
            <person name="Grigoriev I.V."/>
            <person name="Debuchy R."/>
            <person name="Gladieux P."/>
            <person name="Thoren M.H."/>
            <person name="Johannesson H."/>
        </authorList>
    </citation>
    <scope>NUCLEOTIDE SEQUENCE</scope>
    <source>
        <strain evidence="5">SMH2532-1</strain>
    </source>
</reference>
<feature type="domain" description="GST C-terminal" evidence="4">
    <location>
        <begin position="128"/>
        <end position="253"/>
    </location>
</feature>
<dbReference type="CDD" id="cd10291">
    <property type="entry name" value="GST_C_YfcG_like"/>
    <property type="match status" value="1"/>
</dbReference>
<dbReference type="PANTHER" id="PTHR44051">
    <property type="entry name" value="GLUTATHIONE S-TRANSFERASE-RELATED"/>
    <property type="match status" value="1"/>
</dbReference>
<evidence type="ECO:0000256" key="1">
    <source>
        <dbReference type="ARBA" id="ARBA00007409"/>
    </source>
</evidence>
<dbReference type="CDD" id="cd03048">
    <property type="entry name" value="GST_N_Ure2p_like"/>
    <property type="match status" value="1"/>
</dbReference>
<dbReference type="InterPro" id="IPR004046">
    <property type="entry name" value="GST_C"/>
</dbReference>
<dbReference type="EMBL" id="JAULSV010000002">
    <property type="protein sequence ID" value="KAK0651724.1"/>
    <property type="molecule type" value="Genomic_DNA"/>
</dbReference>
<dbReference type="PANTHER" id="PTHR44051:SF8">
    <property type="entry name" value="GLUTATHIONE S-TRANSFERASE GSTA"/>
    <property type="match status" value="1"/>
</dbReference>
<organism evidence="5 6">
    <name type="scientific">Cercophora newfieldiana</name>
    <dbReference type="NCBI Taxonomy" id="92897"/>
    <lineage>
        <taxon>Eukaryota</taxon>
        <taxon>Fungi</taxon>
        <taxon>Dikarya</taxon>
        <taxon>Ascomycota</taxon>
        <taxon>Pezizomycotina</taxon>
        <taxon>Sordariomycetes</taxon>
        <taxon>Sordariomycetidae</taxon>
        <taxon>Sordariales</taxon>
        <taxon>Lasiosphaeriaceae</taxon>
        <taxon>Cercophora</taxon>
    </lineage>
</organism>
<dbReference type="SUPFAM" id="SSF47616">
    <property type="entry name" value="GST C-terminal domain-like"/>
    <property type="match status" value="1"/>
</dbReference>
<dbReference type="SFLD" id="SFLDS00019">
    <property type="entry name" value="Glutathione_Transferase_(cytos"/>
    <property type="match status" value="1"/>
</dbReference>
<dbReference type="InterPro" id="IPR036282">
    <property type="entry name" value="Glutathione-S-Trfase_C_sf"/>
</dbReference>
<dbReference type="PROSITE" id="PS50404">
    <property type="entry name" value="GST_NTER"/>
    <property type="match status" value="1"/>
</dbReference>